<dbReference type="Proteomes" id="UP000064967">
    <property type="component" value="Chromosome"/>
</dbReference>
<dbReference type="STRING" id="1391654.AKJ09_08772"/>
<keyword evidence="8 12" id="KW-0238">DNA-binding</keyword>
<keyword evidence="10 12" id="KW-0456">Lyase</keyword>
<dbReference type="KEGG" id="llu:AKJ09_08772"/>
<feature type="compositionally biased region" description="Low complexity" evidence="13">
    <location>
        <begin position="8"/>
        <end position="23"/>
    </location>
</feature>
<keyword evidence="4 12" id="KW-0227">DNA damage</keyword>
<evidence type="ECO:0000256" key="10">
    <source>
        <dbReference type="ARBA" id="ARBA00023239"/>
    </source>
</evidence>
<dbReference type="EMBL" id="CP012333">
    <property type="protein sequence ID" value="AKV02109.1"/>
    <property type="molecule type" value="Genomic_DNA"/>
</dbReference>
<name>A0A0K1Q8Q0_9BACT</name>
<dbReference type="GO" id="GO:0046872">
    <property type="term" value="F:metal ion binding"/>
    <property type="evidence" value="ECO:0007669"/>
    <property type="project" value="UniProtKB-KW"/>
</dbReference>
<keyword evidence="7 12" id="KW-0411">Iron-sulfur</keyword>
<evidence type="ECO:0000256" key="8">
    <source>
        <dbReference type="ARBA" id="ARBA00023125"/>
    </source>
</evidence>
<dbReference type="GO" id="GO:0051539">
    <property type="term" value="F:4 iron, 4 sulfur cluster binding"/>
    <property type="evidence" value="ECO:0007669"/>
    <property type="project" value="UniProtKB-UniRule"/>
</dbReference>
<feature type="domain" description="HhH-GPD" evidence="14">
    <location>
        <begin position="125"/>
        <end position="273"/>
    </location>
</feature>
<comment type="similarity">
    <text evidence="1 12">Belongs to the Nth/MutY family.</text>
</comment>
<dbReference type="InterPro" id="IPR005759">
    <property type="entry name" value="Nth"/>
</dbReference>
<comment type="function">
    <text evidence="12">DNA repair enzyme that has both DNA N-glycosylase activity and AP-lyase activity. The DNA N-glycosylase activity releases various damaged pyrimidines from DNA by cleaving the N-glycosidic bond, leaving an AP (apurinic/apyrimidinic) site. The AP-lyase activity cleaves the phosphodiester bond 3' to the AP site by a beta-elimination, leaving a 3'-terminal unsaturated sugar and a product with a terminal 5'-phosphate.</text>
</comment>
<evidence type="ECO:0000256" key="9">
    <source>
        <dbReference type="ARBA" id="ARBA00023204"/>
    </source>
</evidence>
<dbReference type="EC" id="4.2.99.18" evidence="12"/>
<dbReference type="Gene3D" id="1.10.340.30">
    <property type="entry name" value="Hypothetical protein, domain 2"/>
    <property type="match status" value="1"/>
</dbReference>
<dbReference type="PROSITE" id="PS01155">
    <property type="entry name" value="ENDONUCLEASE_III_2"/>
    <property type="match status" value="1"/>
</dbReference>
<keyword evidence="9 12" id="KW-0234">DNA repair</keyword>
<evidence type="ECO:0000256" key="7">
    <source>
        <dbReference type="ARBA" id="ARBA00023014"/>
    </source>
</evidence>
<evidence type="ECO:0000313" key="15">
    <source>
        <dbReference type="EMBL" id="AKV02109.1"/>
    </source>
</evidence>
<dbReference type="Pfam" id="PF00730">
    <property type="entry name" value="HhH-GPD"/>
    <property type="match status" value="1"/>
</dbReference>
<reference evidence="15 16" key="1">
    <citation type="submission" date="2015-08" db="EMBL/GenBank/DDBJ databases">
        <authorList>
            <person name="Babu N.S."/>
            <person name="Beckwith C.J."/>
            <person name="Beseler K.G."/>
            <person name="Brison A."/>
            <person name="Carone J.V."/>
            <person name="Caskin T.P."/>
            <person name="Diamond M."/>
            <person name="Durham M.E."/>
            <person name="Foxe J.M."/>
            <person name="Go M."/>
            <person name="Henderson B.A."/>
            <person name="Jones I.B."/>
            <person name="McGettigan J.A."/>
            <person name="Micheletti S.J."/>
            <person name="Nasrallah M.E."/>
            <person name="Ortiz D."/>
            <person name="Piller C.R."/>
            <person name="Privatt S.R."/>
            <person name="Schneider S.L."/>
            <person name="Sharp S."/>
            <person name="Smith T.C."/>
            <person name="Stanton J.D."/>
            <person name="Ullery H.E."/>
            <person name="Wilson R.J."/>
            <person name="Serrano M.G."/>
            <person name="Buck G."/>
            <person name="Lee V."/>
            <person name="Wang Y."/>
            <person name="Carvalho R."/>
            <person name="Voegtly L."/>
            <person name="Shi R."/>
            <person name="Duckworth R."/>
            <person name="Johnson A."/>
            <person name="Loviza R."/>
            <person name="Walstead R."/>
            <person name="Shah Z."/>
            <person name="Kiflezghi M."/>
            <person name="Wade K."/>
            <person name="Ball S.L."/>
            <person name="Bradley K.W."/>
            <person name="Asai D.J."/>
            <person name="Bowman C.A."/>
            <person name="Russell D.A."/>
            <person name="Pope W.H."/>
            <person name="Jacobs-Sera D."/>
            <person name="Hendrix R.W."/>
            <person name="Hatfull G.F."/>
        </authorList>
    </citation>
    <scope>NUCLEOTIDE SEQUENCE [LARGE SCALE GENOMIC DNA]</scope>
    <source>
        <strain evidence="15 16">DSM 27648</strain>
    </source>
</reference>
<keyword evidence="11 12" id="KW-0326">Glycosidase</keyword>
<keyword evidence="5 12" id="KW-0378">Hydrolase</keyword>
<dbReference type="FunFam" id="1.10.1670.10:FF:000001">
    <property type="entry name" value="Endonuclease III"/>
    <property type="match status" value="1"/>
</dbReference>
<keyword evidence="3 12" id="KW-0479">Metal-binding</keyword>
<keyword evidence="15" id="KW-0255">Endonuclease</keyword>
<evidence type="ECO:0000256" key="4">
    <source>
        <dbReference type="ARBA" id="ARBA00022763"/>
    </source>
</evidence>
<dbReference type="FunFam" id="1.10.340.30:FF:000001">
    <property type="entry name" value="Endonuclease III"/>
    <property type="match status" value="1"/>
</dbReference>
<evidence type="ECO:0000256" key="12">
    <source>
        <dbReference type="HAMAP-Rule" id="MF_00942"/>
    </source>
</evidence>
<dbReference type="GO" id="GO:0019104">
    <property type="term" value="F:DNA N-glycosylase activity"/>
    <property type="evidence" value="ECO:0007669"/>
    <property type="project" value="UniProtKB-UniRule"/>
</dbReference>
<feature type="binding site" evidence="12">
    <location>
        <position position="285"/>
    </location>
    <ligand>
        <name>[4Fe-4S] cluster</name>
        <dbReference type="ChEBI" id="CHEBI:49883"/>
    </ligand>
</feature>
<evidence type="ECO:0000256" key="2">
    <source>
        <dbReference type="ARBA" id="ARBA00022485"/>
    </source>
</evidence>
<feature type="binding site" evidence="12">
    <location>
        <position position="275"/>
    </location>
    <ligand>
        <name>[4Fe-4S] cluster</name>
        <dbReference type="ChEBI" id="CHEBI:49883"/>
    </ligand>
</feature>
<dbReference type="RefSeq" id="WP_275936688.1">
    <property type="nucleotide sequence ID" value="NZ_CP012333.1"/>
</dbReference>
<dbReference type="GO" id="GO:0006285">
    <property type="term" value="P:base-excision repair, AP site formation"/>
    <property type="evidence" value="ECO:0007669"/>
    <property type="project" value="TreeGrafter"/>
</dbReference>
<dbReference type="SUPFAM" id="SSF48150">
    <property type="entry name" value="DNA-glycosylase"/>
    <property type="match status" value="1"/>
</dbReference>
<organism evidence="15 16">
    <name type="scientific">Labilithrix luteola</name>
    <dbReference type="NCBI Taxonomy" id="1391654"/>
    <lineage>
        <taxon>Bacteria</taxon>
        <taxon>Pseudomonadati</taxon>
        <taxon>Myxococcota</taxon>
        <taxon>Polyangia</taxon>
        <taxon>Polyangiales</taxon>
        <taxon>Labilitrichaceae</taxon>
        <taxon>Labilithrix</taxon>
    </lineage>
</organism>
<dbReference type="InterPro" id="IPR004036">
    <property type="entry name" value="Endonuclease-III-like_CS2"/>
</dbReference>
<evidence type="ECO:0000256" key="11">
    <source>
        <dbReference type="ARBA" id="ARBA00023295"/>
    </source>
</evidence>
<protein>
    <recommendedName>
        <fullName evidence="12">Endonuclease III</fullName>
        <ecNumber evidence="12">4.2.99.18</ecNumber>
    </recommendedName>
    <alternativeName>
        <fullName evidence="12">DNA-(apurinic or apyrimidinic site) lyase</fullName>
    </alternativeName>
</protein>
<dbReference type="InterPro" id="IPR003265">
    <property type="entry name" value="HhH-GPD_domain"/>
</dbReference>
<dbReference type="PANTHER" id="PTHR10359">
    <property type="entry name" value="A/G-SPECIFIC ADENINE GLYCOSYLASE/ENDONUCLEASE III"/>
    <property type="match status" value="1"/>
</dbReference>
<dbReference type="InterPro" id="IPR011257">
    <property type="entry name" value="DNA_glycosylase"/>
</dbReference>
<keyword evidence="6 12" id="KW-0408">Iron</keyword>
<comment type="cofactor">
    <cofactor evidence="12">
        <name>[4Fe-4S] cluster</name>
        <dbReference type="ChEBI" id="CHEBI:49883"/>
    </cofactor>
    <text evidence="12">Binds 1 [4Fe-4S] cluster.</text>
</comment>
<sequence>MQAVARPSAKAAAKSSSKKTSTTHTKKASAEAKPRRIVGVGSASTGEQNAKQNANKHKNAKAPTAGGAKKKAGASKPSSGKTSSKASKKMAPPVPTLERLKQIHPDAHCELDHQNAFQLLVATVLSAQTTDVNVNKATPKLFATYPDAKALAKAEPVDVEPLVSTLGFFRQKAKSIVGLSRILVERHGGEVPRSLDDLVKLPGVGRKTANVVLGVIWNTPEGVVVDTHVQRTSQRLGWTQNTDPVKIEQDLCKLLPRNEWDMTSHLLIFHGRRICFARKPNCEGCGINDVCPSAFDAELVGRKPARVRSA</sequence>
<dbReference type="InterPro" id="IPR003651">
    <property type="entry name" value="Endonuclease3_FeS-loop_motif"/>
</dbReference>
<dbReference type="GO" id="GO:0140078">
    <property type="term" value="F:class I DNA-(apurinic or apyrimidinic site) endonuclease activity"/>
    <property type="evidence" value="ECO:0007669"/>
    <property type="project" value="UniProtKB-EC"/>
</dbReference>
<evidence type="ECO:0000313" key="16">
    <source>
        <dbReference type="Proteomes" id="UP000064967"/>
    </source>
</evidence>
<evidence type="ECO:0000256" key="1">
    <source>
        <dbReference type="ARBA" id="ARBA00008343"/>
    </source>
</evidence>
<proteinExistence type="inferred from homology"/>
<evidence type="ECO:0000256" key="13">
    <source>
        <dbReference type="SAM" id="MobiDB-lite"/>
    </source>
</evidence>
<dbReference type="GO" id="GO:0003677">
    <property type="term" value="F:DNA binding"/>
    <property type="evidence" value="ECO:0007669"/>
    <property type="project" value="UniProtKB-UniRule"/>
</dbReference>
<dbReference type="HAMAP" id="MF_00942">
    <property type="entry name" value="Nth"/>
    <property type="match status" value="1"/>
</dbReference>
<dbReference type="PANTHER" id="PTHR10359:SF18">
    <property type="entry name" value="ENDONUCLEASE III"/>
    <property type="match status" value="1"/>
</dbReference>
<dbReference type="PATRIC" id="fig|1391654.3.peg.8883"/>
<dbReference type="InterPro" id="IPR000445">
    <property type="entry name" value="HhH_motif"/>
</dbReference>
<accession>A0A0K1Q8Q0</accession>
<feature type="binding site" evidence="12">
    <location>
        <position position="291"/>
    </location>
    <ligand>
        <name>[4Fe-4S] cluster</name>
        <dbReference type="ChEBI" id="CHEBI:49883"/>
    </ligand>
</feature>
<dbReference type="Gene3D" id="1.10.1670.10">
    <property type="entry name" value="Helix-hairpin-Helix base-excision DNA repair enzymes (C-terminal)"/>
    <property type="match status" value="1"/>
</dbReference>
<dbReference type="InterPro" id="IPR023170">
    <property type="entry name" value="HhH_base_excis_C"/>
</dbReference>
<comment type="catalytic activity">
    <reaction evidence="12">
        <text>2'-deoxyribonucleotide-(2'-deoxyribose 5'-phosphate)-2'-deoxyribonucleotide-DNA = a 3'-end 2'-deoxyribonucleotide-(2,3-dehydro-2,3-deoxyribose 5'-phosphate)-DNA + a 5'-end 5'-phospho-2'-deoxyribonucleoside-DNA + H(+)</text>
        <dbReference type="Rhea" id="RHEA:66592"/>
        <dbReference type="Rhea" id="RHEA-COMP:13180"/>
        <dbReference type="Rhea" id="RHEA-COMP:16897"/>
        <dbReference type="Rhea" id="RHEA-COMP:17067"/>
        <dbReference type="ChEBI" id="CHEBI:15378"/>
        <dbReference type="ChEBI" id="CHEBI:136412"/>
        <dbReference type="ChEBI" id="CHEBI:157695"/>
        <dbReference type="ChEBI" id="CHEBI:167181"/>
        <dbReference type="EC" id="4.2.99.18"/>
    </reaction>
</comment>
<feature type="region of interest" description="Disordered" evidence="13">
    <location>
        <begin position="1"/>
        <end position="94"/>
    </location>
</feature>
<feature type="compositionally biased region" description="Low complexity" evidence="13">
    <location>
        <begin position="74"/>
        <end position="85"/>
    </location>
</feature>
<keyword evidence="15" id="KW-0540">Nuclease</keyword>
<evidence type="ECO:0000256" key="3">
    <source>
        <dbReference type="ARBA" id="ARBA00022723"/>
    </source>
</evidence>
<dbReference type="CDD" id="cd00056">
    <property type="entry name" value="ENDO3c"/>
    <property type="match status" value="1"/>
</dbReference>
<evidence type="ECO:0000259" key="14">
    <source>
        <dbReference type="SMART" id="SM00478"/>
    </source>
</evidence>
<dbReference type="Pfam" id="PF00633">
    <property type="entry name" value="HHH"/>
    <property type="match status" value="1"/>
</dbReference>
<evidence type="ECO:0000256" key="6">
    <source>
        <dbReference type="ARBA" id="ARBA00023004"/>
    </source>
</evidence>
<dbReference type="AlphaFoldDB" id="A0A0K1Q8Q0"/>
<evidence type="ECO:0000256" key="5">
    <source>
        <dbReference type="ARBA" id="ARBA00022801"/>
    </source>
</evidence>
<dbReference type="SMART" id="SM00525">
    <property type="entry name" value="FES"/>
    <property type="match status" value="1"/>
</dbReference>
<dbReference type="Pfam" id="PF10576">
    <property type="entry name" value="EndIII_4Fe-2S"/>
    <property type="match status" value="1"/>
</dbReference>
<keyword evidence="2 12" id="KW-0004">4Fe-4S</keyword>
<gene>
    <name evidence="12" type="primary">nth</name>
    <name evidence="15" type="ORF">AKJ09_08772</name>
</gene>
<dbReference type="NCBIfam" id="TIGR01083">
    <property type="entry name" value="nth"/>
    <property type="match status" value="1"/>
</dbReference>
<feature type="binding site" evidence="12">
    <location>
        <position position="282"/>
    </location>
    <ligand>
        <name>[4Fe-4S] cluster</name>
        <dbReference type="ChEBI" id="CHEBI:49883"/>
    </ligand>
</feature>
<dbReference type="SMART" id="SM00478">
    <property type="entry name" value="ENDO3c"/>
    <property type="match status" value="1"/>
</dbReference>
<keyword evidence="16" id="KW-1185">Reference proteome</keyword>